<dbReference type="InterPro" id="IPR011009">
    <property type="entry name" value="Kinase-like_dom_sf"/>
</dbReference>
<evidence type="ECO:0000313" key="3">
    <source>
        <dbReference type="EMBL" id="SDF24515.1"/>
    </source>
</evidence>
<dbReference type="STRING" id="1550231.SAMN05660662_1522"/>
<comment type="similarity">
    <text evidence="1">Belongs to the pseudomonas-type ThrB family.</text>
</comment>
<dbReference type="Pfam" id="PF01636">
    <property type="entry name" value="APH"/>
    <property type="match status" value="1"/>
</dbReference>
<gene>
    <name evidence="3" type="ORF">SAMN05660662_1522</name>
</gene>
<evidence type="ECO:0000313" key="4">
    <source>
        <dbReference type="Proteomes" id="UP000199406"/>
    </source>
</evidence>
<proteinExistence type="inferred from homology"/>
<dbReference type="PANTHER" id="PTHR21064:SF6">
    <property type="entry name" value="AMINOGLYCOSIDE PHOSPHOTRANSFERASE DOMAIN-CONTAINING PROTEIN"/>
    <property type="match status" value="1"/>
</dbReference>
<protein>
    <submittedName>
        <fullName evidence="3">Ser/Thr protein kinase RdoA involved in Cpx stress response, MazF antagonist</fullName>
    </submittedName>
</protein>
<dbReference type="Gene3D" id="3.90.1200.10">
    <property type="match status" value="1"/>
</dbReference>
<name>A0A1G7JI23_9ACTN</name>
<dbReference type="PANTHER" id="PTHR21064">
    <property type="entry name" value="AMINOGLYCOSIDE PHOSPHOTRANSFERASE DOMAIN-CONTAINING PROTEIN-RELATED"/>
    <property type="match status" value="1"/>
</dbReference>
<evidence type="ECO:0000259" key="2">
    <source>
        <dbReference type="Pfam" id="PF01636"/>
    </source>
</evidence>
<dbReference type="AlphaFoldDB" id="A0A1G7JI23"/>
<dbReference type="InterPro" id="IPR050249">
    <property type="entry name" value="Pseudomonas-type_ThrB"/>
</dbReference>
<feature type="domain" description="Aminoglycoside phosphotransferase" evidence="2">
    <location>
        <begin position="44"/>
        <end position="256"/>
    </location>
</feature>
<dbReference type="Proteomes" id="UP000199406">
    <property type="component" value="Unassembled WGS sequence"/>
</dbReference>
<dbReference type="GO" id="GO:0009088">
    <property type="term" value="P:threonine biosynthetic process"/>
    <property type="evidence" value="ECO:0007669"/>
    <property type="project" value="TreeGrafter"/>
</dbReference>
<organism evidence="3 4">
    <name type="scientific">Blastococcus aurantiacus</name>
    <dbReference type="NCBI Taxonomy" id="1550231"/>
    <lineage>
        <taxon>Bacteria</taxon>
        <taxon>Bacillati</taxon>
        <taxon>Actinomycetota</taxon>
        <taxon>Actinomycetes</taxon>
        <taxon>Geodermatophilales</taxon>
        <taxon>Geodermatophilaceae</taxon>
        <taxon>Blastococcus</taxon>
    </lineage>
</organism>
<dbReference type="SUPFAM" id="SSF56112">
    <property type="entry name" value="Protein kinase-like (PK-like)"/>
    <property type="match status" value="1"/>
</dbReference>
<keyword evidence="4" id="KW-1185">Reference proteome</keyword>
<evidence type="ECO:0000256" key="1">
    <source>
        <dbReference type="ARBA" id="ARBA00038240"/>
    </source>
</evidence>
<reference evidence="4" key="1">
    <citation type="submission" date="2016-10" db="EMBL/GenBank/DDBJ databases">
        <authorList>
            <person name="Varghese N."/>
            <person name="Submissions S."/>
        </authorList>
    </citation>
    <scope>NUCLEOTIDE SEQUENCE [LARGE SCALE GENOMIC DNA]</scope>
    <source>
        <strain evidence="4">DSM 44268</strain>
    </source>
</reference>
<sequence length="321" mass="34965">MPGVDSRDGSRDWVRSVPSVATVSRLVESEYRVAVTGAVLVRSSTNDVYRVDTAVRSYAVKVYGAGRWTPDEVRWEQQLARHLTDSGFPIAADVPLADGDTVGILSAPEGERPVAMAEWMPGEKPQPPGTDALYRDLGRSLAQFHVAADHFRSSRPRRTVRTASEVREVSDVLDTDSPRRRLIEGAAAEAQRQLTRLADQGLHWGIRHGDASLDNIHVSDSGLHFYDLDLAGPGWQVEDLTPALSTGFADAFLAGYTAVRPLPSVELEALPWLRIMNCLQNLHFHLVRRPASEGTASLAEGWVEAGFEALAATAGPLGLDI</sequence>
<accession>A0A1G7JI23</accession>
<dbReference type="InterPro" id="IPR002575">
    <property type="entry name" value="Aminoglycoside_PTrfase"/>
</dbReference>
<dbReference type="EMBL" id="FNBT01000002">
    <property type="protein sequence ID" value="SDF24515.1"/>
    <property type="molecule type" value="Genomic_DNA"/>
</dbReference>
<keyword evidence="3" id="KW-0808">Transferase</keyword>
<keyword evidence="3" id="KW-0418">Kinase</keyword>
<dbReference type="Gene3D" id="3.30.200.20">
    <property type="entry name" value="Phosphorylase Kinase, domain 1"/>
    <property type="match status" value="1"/>
</dbReference>
<dbReference type="GO" id="GO:0004413">
    <property type="term" value="F:homoserine kinase activity"/>
    <property type="evidence" value="ECO:0007669"/>
    <property type="project" value="TreeGrafter"/>
</dbReference>